<dbReference type="Proteomes" id="UP001180536">
    <property type="component" value="Unassembled WGS sequence"/>
</dbReference>
<keyword evidence="3" id="KW-0808">Transferase</keyword>
<evidence type="ECO:0000256" key="6">
    <source>
        <dbReference type="ARBA" id="ARBA00022840"/>
    </source>
</evidence>
<evidence type="ECO:0000256" key="2">
    <source>
        <dbReference type="ARBA" id="ARBA00012438"/>
    </source>
</evidence>
<keyword evidence="7" id="KW-0902">Two-component regulatory system</keyword>
<evidence type="ECO:0000313" key="11">
    <source>
        <dbReference type="Proteomes" id="UP001180536"/>
    </source>
</evidence>
<dbReference type="RefSeq" id="WP_056876479.1">
    <property type="nucleotide sequence ID" value="NZ_JAVDXQ010000001.1"/>
</dbReference>
<dbReference type="PROSITE" id="PS50109">
    <property type="entry name" value="HIS_KIN"/>
    <property type="match status" value="1"/>
</dbReference>
<organism evidence="10 11">
    <name type="scientific">Pelomonas aquatica</name>
    <dbReference type="NCBI Taxonomy" id="431058"/>
    <lineage>
        <taxon>Bacteria</taxon>
        <taxon>Pseudomonadati</taxon>
        <taxon>Pseudomonadota</taxon>
        <taxon>Betaproteobacteria</taxon>
        <taxon>Burkholderiales</taxon>
        <taxon>Sphaerotilaceae</taxon>
        <taxon>Roseateles</taxon>
    </lineage>
</organism>
<proteinExistence type="predicted"/>
<dbReference type="Gene3D" id="3.30.565.10">
    <property type="entry name" value="Histidine kinase-like ATPase, C-terminal domain"/>
    <property type="match status" value="1"/>
</dbReference>
<dbReference type="EMBL" id="JAVDXQ010000001">
    <property type="protein sequence ID" value="MDR7294694.1"/>
    <property type="molecule type" value="Genomic_DNA"/>
</dbReference>
<feature type="transmembrane region" description="Helical" evidence="8">
    <location>
        <begin position="7"/>
        <end position="25"/>
    </location>
</feature>
<dbReference type="CDD" id="cd00075">
    <property type="entry name" value="HATPase"/>
    <property type="match status" value="1"/>
</dbReference>
<keyword evidence="6" id="KW-0067">ATP-binding</keyword>
<dbReference type="SUPFAM" id="SSF55874">
    <property type="entry name" value="ATPase domain of HSP90 chaperone/DNA topoisomerase II/histidine kinase"/>
    <property type="match status" value="1"/>
</dbReference>
<dbReference type="InterPro" id="IPR004358">
    <property type="entry name" value="Sig_transdc_His_kin-like_C"/>
</dbReference>
<dbReference type="PRINTS" id="PR00344">
    <property type="entry name" value="BCTRLSENSOR"/>
</dbReference>
<dbReference type="InterPro" id="IPR036890">
    <property type="entry name" value="HATPase_C_sf"/>
</dbReference>
<evidence type="ECO:0000256" key="7">
    <source>
        <dbReference type="ARBA" id="ARBA00023012"/>
    </source>
</evidence>
<name>A0ABU1Z247_9BURK</name>
<evidence type="ECO:0000256" key="1">
    <source>
        <dbReference type="ARBA" id="ARBA00000085"/>
    </source>
</evidence>
<keyword evidence="11" id="KW-1185">Reference proteome</keyword>
<dbReference type="InterPro" id="IPR005467">
    <property type="entry name" value="His_kinase_dom"/>
</dbReference>
<dbReference type="PROSITE" id="PS51257">
    <property type="entry name" value="PROKAR_LIPOPROTEIN"/>
    <property type="match status" value="1"/>
</dbReference>
<evidence type="ECO:0000313" key="10">
    <source>
        <dbReference type="EMBL" id="MDR7294694.1"/>
    </source>
</evidence>
<evidence type="ECO:0000256" key="3">
    <source>
        <dbReference type="ARBA" id="ARBA00022679"/>
    </source>
</evidence>
<dbReference type="PANTHER" id="PTHR43065:SF46">
    <property type="entry name" value="C4-DICARBOXYLATE TRANSPORT SENSOR PROTEIN DCTB"/>
    <property type="match status" value="1"/>
</dbReference>
<accession>A0ABU1Z247</accession>
<comment type="catalytic activity">
    <reaction evidence="1">
        <text>ATP + protein L-histidine = ADP + protein N-phospho-L-histidine.</text>
        <dbReference type="EC" id="2.7.13.3"/>
    </reaction>
</comment>
<dbReference type="GO" id="GO:0016301">
    <property type="term" value="F:kinase activity"/>
    <property type="evidence" value="ECO:0007669"/>
    <property type="project" value="UniProtKB-KW"/>
</dbReference>
<dbReference type="SMART" id="SM00387">
    <property type="entry name" value="HATPase_c"/>
    <property type="match status" value="1"/>
</dbReference>
<sequence>MGSRRGLRAVVHAIGLVACGVAAGTAVHQGYWGLLAGAVLVAVRLGALNWWQAARPHSTPEPVAAASDAVTSRLLLDAAPTPMLAIDGGSARALNRAARRLFATDDRILPVPPELSDRGARHLRHHARGWRIDRVMLGDGMVVALIDIEQEERAAEARASAELIQVLGHELLNGLAPIASLAESGLAAVGQASVDRTLLRDILATLARRAEGLQRFAEAYRTLARLPDPLLLPAAVRPMLNDLARLFASRWPDVGLTVEAADDVRWPMDRDQVSQALWALLQNAAEAVLGRNDGHVTLTARMADAGLTMEISDNGPGIPPEAAARIFRPFHTTKPEGTGIGLSLARQIAQAHGGTLTLGSGAALTTFRLVLPGTDSGHTQPAG</sequence>
<feature type="domain" description="Histidine kinase" evidence="9">
    <location>
        <begin position="166"/>
        <end position="375"/>
    </location>
</feature>
<keyword evidence="4" id="KW-0547">Nucleotide-binding</keyword>
<keyword evidence="8" id="KW-0812">Transmembrane</keyword>
<keyword evidence="8" id="KW-1133">Transmembrane helix</keyword>
<evidence type="ECO:0000256" key="4">
    <source>
        <dbReference type="ARBA" id="ARBA00022741"/>
    </source>
</evidence>
<reference evidence="10 11" key="1">
    <citation type="submission" date="2023-07" db="EMBL/GenBank/DDBJ databases">
        <title>Sorghum-associated microbial communities from plants grown in Nebraska, USA.</title>
        <authorList>
            <person name="Schachtman D."/>
        </authorList>
    </citation>
    <scope>NUCLEOTIDE SEQUENCE [LARGE SCALE GENOMIC DNA]</scope>
    <source>
        <strain evidence="10 11">BE310</strain>
    </source>
</reference>
<protein>
    <recommendedName>
        <fullName evidence="2">histidine kinase</fullName>
        <ecNumber evidence="2">2.7.13.3</ecNumber>
    </recommendedName>
</protein>
<evidence type="ECO:0000256" key="8">
    <source>
        <dbReference type="SAM" id="Phobius"/>
    </source>
</evidence>
<keyword evidence="8" id="KW-0472">Membrane</keyword>
<dbReference type="PANTHER" id="PTHR43065">
    <property type="entry name" value="SENSOR HISTIDINE KINASE"/>
    <property type="match status" value="1"/>
</dbReference>
<keyword evidence="5 10" id="KW-0418">Kinase</keyword>
<evidence type="ECO:0000256" key="5">
    <source>
        <dbReference type="ARBA" id="ARBA00022777"/>
    </source>
</evidence>
<dbReference type="Pfam" id="PF02518">
    <property type="entry name" value="HATPase_c"/>
    <property type="match status" value="1"/>
</dbReference>
<comment type="caution">
    <text evidence="10">The sequence shown here is derived from an EMBL/GenBank/DDBJ whole genome shotgun (WGS) entry which is preliminary data.</text>
</comment>
<evidence type="ECO:0000259" key="9">
    <source>
        <dbReference type="PROSITE" id="PS50109"/>
    </source>
</evidence>
<dbReference type="InterPro" id="IPR003594">
    <property type="entry name" value="HATPase_dom"/>
</dbReference>
<gene>
    <name evidence="10" type="ORF">J2X16_000015</name>
</gene>
<dbReference type="EC" id="2.7.13.3" evidence="2"/>